<evidence type="ECO:0000313" key="1">
    <source>
        <dbReference type="EMBL" id="KKK76589.1"/>
    </source>
</evidence>
<name>A0A0F9ADN3_9ZZZZ</name>
<accession>A0A0F9ADN3</accession>
<reference evidence="1" key="1">
    <citation type="journal article" date="2015" name="Nature">
        <title>Complex archaea that bridge the gap between prokaryotes and eukaryotes.</title>
        <authorList>
            <person name="Spang A."/>
            <person name="Saw J.H."/>
            <person name="Jorgensen S.L."/>
            <person name="Zaremba-Niedzwiedzka K."/>
            <person name="Martijn J."/>
            <person name="Lind A.E."/>
            <person name="van Eijk R."/>
            <person name="Schleper C."/>
            <person name="Guy L."/>
            <person name="Ettema T.J."/>
        </authorList>
    </citation>
    <scope>NUCLEOTIDE SEQUENCE</scope>
</reference>
<dbReference type="EMBL" id="LAZR01055340">
    <property type="protein sequence ID" value="KKK76589.1"/>
    <property type="molecule type" value="Genomic_DNA"/>
</dbReference>
<sequence>MITIAQVEGQNCHIVEVTVDRRVLGFPVQLVSTRLHHESEGELWALGFYPLWQEFNVDAYLYARGRFAWLLLKGYRKVTRFWRQWIMKPLYWVGVIDVIPGEEFRWGDFWRIKKH</sequence>
<dbReference type="AlphaFoldDB" id="A0A0F9ADN3"/>
<proteinExistence type="predicted"/>
<protein>
    <submittedName>
        <fullName evidence="1">Uncharacterized protein</fullName>
    </submittedName>
</protein>
<comment type="caution">
    <text evidence="1">The sequence shown here is derived from an EMBL/GenBank/DDBJ whole genome shotgun (WGS) entry which is preliminary data.</text>
</comment>
<gene>
    <name evidence="1" type="ORF">LCGC14_2862110</name>
</gene>
<organism evidence="1">
    <name type="scientific">marine sediment metagenome</name>
    <dbReference type="NCBI Taxonomy" id="412755"/>
    <lineage>
        <taxon>unclassified sequences</taxon>
        <taxon>metagenomes</taxon>
        <taxon>ecological metagenomes</taxon>
    </lineage>
</organism>